<dbReference type="Gene3D" id="3.10.110.10">
    <property type="entry name" value="Ubiquitin Conjugating Enzyme"/>
    <property type="match status" value="1"/>
</dbReference>
<comment type="caution">
    <text evidence="7">The sequence shown here is derived from an EMBL/GenBank/DDBJ whole genome shotgun (WGS) entry which is preliminary data.</text>
</comment>
<protein>
    <recommendedName>
        <fullName evidence="6">RWD domain-containing protein</fullName>
    </recommendedName>
</protein>
<evidence type="ECO:0000256" key="3">
    <source>
        <dbReference type="ARBA" id="ARBA00022989"/>
    </source>
</evidence>
<dbReference type="Pfam" id="PF07297">
    <property type="entry name" value="DPM2"/>
    <property type="match status" value="1"/>
</dbReference>
<dbReference type="SUPFAM" id="SSF57850">
    <property type="entry name" value="RING/U-box"/>
    <property type="match status" value="2"/>
</dbReference>
<dbReference type="InterPro" id="IPR006575">
    <property type="entry name" value="RWD_dom"/>
</dbReference>
<dbReference type="InterPro" id="IPR016135">
    <property type="entry name" value="UBQ-conjugating_enzyme/RWD"/>
</dbReference>
<dbReference type="EMBL" id="QOKY01000173">
    <property type="protein sequence ID" value="RMZ54671.1"/>
    <property type="molecule type" value="Genomic_DNA"/>
</dbReference>
<dbReference type="GO" id="GO:0005789">
    <property type="term" value="C:endoplasmic reticulum membrane"/>
    <property type="evidence" value="ECO:0007669"/>
    <property type="project" value="InterPro"/>
</dbReference>
<keyword evidence="4 5" id="KW-0472">Membrane</keyword>
<dbReference type="GO" id="GO:0004842">
    <property type="term" value="F:ubiquitin-protein transferase activity"/>
    <property type="evidence" value="ECO:0007669"/>
    <property type="project" value="InterPro"/>
</dbReference>
<dbReference type="AlphaFoldDB" id="A0A3M7KW05"/>
<comment type="subcellular location">
    <subcellularLocation>
        <location evidence="1">Membrane</location>
        <topology evidence="1">Multi-pass membrane protein</topology>
    </subcellularLocation>
</comment>
<dbReference type="InterPro" id="IPR009914">
    <property type="entry name" value="DPM2"/>
</dbReference>
<feature type="transmembrane region" description="Helical" evidence="5">
    <location>
        <begin position="21"/>
        <end position="43"/>
    </location>
</feature>
<dbReference type="PROSITE" id="PS50908">
    <property type="entry name" value="RWD"/>
    <property type="match status" value="1"/>
</dbReference>
<feature type="domain" description="RWD" evidence="6">
    <location>
        <begin position="122"/>
        <end position="261"/>
    </location>
</feature>
<feature type="non-terminal residue" evidence="7">
    <location>
        <position position="1"/>
    </location>
</feature>
<dbReference type="InterPro" id="IPR031127">
    <property type="entry name" value="E3_UB_ligase_RBR"/>
</dbReference>
<dbReference type="Gene3D" id="1.20.120.1750">
    <property type="match status" value="2"/>
</dbReference>
<dbReference type="GO" id="GO:0180047">
    <property type="term" value="P:dolichol phosphate mannose biosynthetic process"/>
    <property type="evidence" value="ECO:0007669"/>
    <property type="project" value="InterPro"/>
</dbReference>
<dbReference type="GO" id="GO:0016567">
    <property type="term" value="P:protein ubiquitination"/>
    <property type="evidence" value="ECO:0007669"/>
    <property type="project" value="InterPro"/>
</dbReference>
<dbReference type="GO" id="GO:0030234">
    <property type="term" value="F:enzyme regulator activity"/>
    <property type="evidence" value="ECO:0007669"/>
    <property type="project" value="InterPro"/>
</dbReference>
<sequence length="426" mass="46427">LENNARLAQAMKSMGQRLLSWSLLLLLLAGYAYYTVWILLTPFVDKDQPVFAYFPSAHYATALPLYAILVLLACSLLAVGYIICSEQLKRCARGCGPGAPSADCPEKEPAKPRINPGDDVVDEVQALDAIYGTDFRVQSLTRPGWGDAACTHGLSLEELMQMEDPGPGATWSLACAVTLDLSLPAPGLPLCYLPPLVLRLTLHEAYPGLAPPRLALEASWLAAPLAAKLAAALEALWHADLATQPAGYAWAEWLREGVLDRMGAGSGALRLQVRDEDEAQTLLANLLRHDAGCRARAWLAPCPRCGVACQRDEGCNKMTCGACGAFFCYRCGRAISGYRHFGDGFCVLFDEAEILRWEEDWEARVAVHRAEQGGGEGFIEKQGGNNHMLCWSCTSHFCYLCRRLLLRRGEGATHFGPSGCRQHSAD</sequence>
<dbReference type="Pfam" id="PF05773">
    <property type="entry name" value="RWD"/>
    <property type="match status" value="1"/>
</dbReference>
<evidence type="ECO:0000313" key="8">
    <source>
        <dbReference type="Proteomes" id="UP000279271"/>
    </source>
</evidence>
<organism evidence="7 8">
    <name type="scientific">Auxenochlorella protothecoides</name>
    <name type="common">Green microalga</name>
    <name type="synonym">Chlorella protothecoides</name>
    <dbReference type="NCBI Taxonomy" id="3075"/>
    <lineage>
        <taxon>Eukaryota</taxon>
        <taxon>Viridiplantae</taxon>
        <taxon>Chlorophyta</taxon>
        <taxon>core chlorophytes</taxon>
        <taxon>Trebouxiophyceae</taxon>
        <taxon>Chlorellales</taxon>
        <taxon>Chlorellaceae</taxon>
        <taxon>Auxenochlorella</taxon>
    </lineage>
</organism>
<gene>
    <name evidence="7" type="ORF">APUTEX25_003049</name>
</gene>
<evidence type="ECO:0000256" key="4">
    <source>
        <dbReference type="ARBA" id="ARBA00023136"/>
    </source>
</evidence>
<reference evidence="8" key="1">
    <citation type="journal article" date="2018" name="Algal Res.">
        <title>Characterization of plant carbon substrate utilization by Auxenochlorella protothecoides.</title>
        <authorList>
            <person name="Vogler B.W."/>
            <person name="Starkenburg S.R."/>
            <person name="Sudasinghe N."/>
            <person name="Schambach J.Y."/>
            <person name="Rollin J.A."/>
            <person name="Pattathil S."/>
            <person name="Barry A.N."/>
        </authorList>
    </citation>
    <scope>NUCLEOTIDE SEQUENCE [LARGE SCALE GENOMIC DNA]</scope>
    <source>
        <strain evidence="8">UTEX 25</strain>
    </source>
</reference>
<dbReference type="Pfam" id="PF26200">
    <property type="entry name" value="Rcat_RNF216"/>
    <property type="match status" value="1"/>
</dbReference>
<dbReference type="CDD" id="cd23820">
    <property type="entry name" value="RWD_RNF14"/>
    <property type="match status" value="1"/>
</dbReference>
<evidence type="ECO:0000259" key="6">
    <source>
        <dbReference type="PROSITE" id="PS50908"/>
    </source>
</evidence>
<keyword evidence="2 5" id="KW-0812">Transmembrane</keyword>
<feature type="transmembrane region" description="Helical" evidence="5">
    <location>
        <begin position="63"/>
        <end position="84"/>
    </location>
</feature>
<evidence type="ECO:0000256" key="1">
    <source>
        <dbReference type="ARBA" id="ARBA00004141"/>
    </source>
</evidence>
<dbReference type="Proteomes" id="UP000279271">
    <property type="component" value="Unassembled WGS sequence"/>
</dbReference>
<proteinExistence type="predicted"/>
<dbReference type="SUPFAM" id="SSF54495">
    <property type="entry name" value="UBC-like"/>
    <property type="match status" value="1"/>
</dbReference>
<evidence type="ECO:0000256" key="5">
    <source>
        <dbReference type="SAM" id="Phobius"/>
    </source>
</evidence>
<evidence type="ECO:0000256" key="2">
    <source>
        <dbReference type="ARBA" id="ARBA00022692"/>
    </source>
</evidence>
<name>A0A3M7KW05_AUXPR</name>
<dbReference type="PANTHER" id="PTHR11685">
    <property type="entry name" value="RBR FAMILY RING FINGER AND IBR DOMAIN-CONTAINING"/>
    <property type="match status" value="1"/>
</dbReference>
<evidence type="ECO:0000313" key="7">
    <source>
        <dbReference type="EMBL" id="RMZ54671.1"/>
    </source>
</evidence>
<accession>A0A3M7KW05</accession>
<keyword evidence="3 5" id="KW-1133">Transmembrane helix</keyword>